<evidence type="ECO:0000313" key="1">
    <source>
        <dbReference type="EMBL" id="KAK1863839.1"/>
    </source>
</evidence>
<gene>
    <name evidence="1" type="ORF">I4F81_006393</name>
</gene>
<reference evidence="1" key="1">
    <citation type="submission" date="2019-11" db="EMBL/GenBank/DDBJ databases">
        <title>Nori genome reveals adaptations in red seaweeds to the harsh intertidal environment.</title>
        <authorList>
            <person name="Wang D."/>
            <person name="Mao Y."/>
        </authorList>
    </citation>
    <scope>NUCLEOTIDE SEQUENCE</scope>
    <source>
        <tissue evidence="1">Gametophyte</tissue>
    </source>
</reference>
<protein>
    <submittedName>
        <fullName evidence="1">Uncharacterized protein</fullName>
    </submittedName>
</protein>
<keyword evidence="2" id="KW-1185">Reference proteome</keyword>
<organism evidence="1 2">
    <name type="scientific">Pyropia yezoensis</name>
    <name type="common">Susabi-nori</name>
    <name type="synonym">Porphyra yezoensis</name>
    <dbReference type="NCBI Taxonomy" id="2788"/>
    <lineage>
        <taxon>Eukaryota</taxon>
        <taxon>Rhodophyta</taxon>
        <taxon>Bangiophyceae</taxon>
        <taxon>Bangiales</taxon>
        <taxon>Bangiaceae</taxon>
        <taxon>Pyropia</taxon>
    </lineage>
</organism>
<dbReference type="Proteomes" id="UP000798662">
    <property type="component" value="Chromosome 2"/>
</dbReference>
<sequence>MAVGTAVVFGASGNVGRAAALGFLTAGYRVVAVSRRSSGLDKLRGLAPPAALADNRLVGVAGDIATPDGRSSILDAVDAAGAPPLTAVVSSFGPWLVTPAMSAVPADTYAGLWESNLHPHWHAWAALAPRMAKAGRDASYVIVSGAAGEAPGATGLVGVAAAALFALAKWAMAEAASWGDAGASVTELRIALRVEDDAVVDAGDAAEGDDLKRSSTFAAVFPALVTAPPRKETVRVDGAEFIKLVG</sequence>
<accession>A0ACC3C0J3</accession>
<dbReference type="EMBL" id="CM020619">
    <property type="protein sequence ID" value="KAK1863839.1"/>
    <property type="molecule type" value="Genomic_DNA"/>
</dbReference>
<comment type="caution">
    <text evidence="1">The sequence shown here is derived from an EMBL/GenBank/DDBJ whole genome shotgun (WGS) entry which is preliminary data.</text>
</comment>
<proteinExistence type="predicted"/>
<evidence type="ECO:0000313" key="2">
    <source>
        <dbReference type="Proteomes" id="UP000798662"/>
    </source>
</evidence>
<name>A0ACC3C0J3_PYRYE</name>